<sequence length="723" mass="73710">MTPSLLSTLSSALLLGSTVSATQSYQLADNYDSTNFLEKFGFFTSDYSTGDYNNVDPTGGYVNYRSSEEAQAQGLLKTVNGELYLGVDSTSTLDPKGVGRSSVRLESKTKYRKGLFVTDFSHLPKPACGAWPAFWTVGNPWPAAGEIDIYETWNEDGVNKVVLHTDSSVGECRMDGTGMTGTMSKPNCANYAPGQSDNEGCSGHDATAPFGSAEGGIYAMEWTDTSVKVWGFTHANAPADIATNPKPETWGTPSFTTSVCEADKVFGDAKMVMNIDFCSVNTAGNELMWEQGGCKAKAGGATCNEWVANNPQAFADVYFQVKSVKIWQMKDGEANATASASQIAPSSAAASSAVATDVVASGTAVASEKPVATASGSGAVAPSVTASAKPVESPVEDLPTRLATSTVYQTNVKTITSCAPTVTNCPARETPEIVTEVVPVTTTICPVVDVPTTMTVSKTEVHTITSCAPTVTNCPVGSKTTITKEEVISTTAAVPVESYTKPAAGTTNQAEKPVPVTTQAPEVPALLTTYKTNIVTITSCAPTVTNCPVGKESTIITSEIITPTAPVPGIPAVPSPNPSAPGSENPSTPVAPGAENPATTTVVPGAETPATTAVPQNPGAPGVPGSGASTASVPAAGQTTSAQKPVPETPAATVSEAMPTTLVVAPSSPFNGTLTTARFPVGTGAPCIGSACPATTTGPVQAGAGKVGSGAFALAAALAVLVI</sequence>
<dbReference type="GO" id="GO:0004553">
    <property type="term" value="F:hydrolase activity, hydrolyzing O-glycosyl compounds"/>
    <property type="evidence" value="ECO:0007669"/>
    <property type="project" value="InterPro"/>
</dbReference>
<dbReference type="GeneID" id="62165915"/>
<dbReference type="InterPro" id="IPR013320">
    <property type="entry name" value="ConA-like_dom_sf"/>
</dbReference>
<evidence type="ECO:0000259" key="3">
    <source>
        <dbReference type="PROSITE" id="PS51762"/>
    </source>
</evidence>
<dbReference type="PROSITE" id="PS51762">
    <property type="entry name" value="GH16_2"/>
    <property type="match status" value="1"/>
</dbReference>
<protein>
    <submittedName>
        <fullName evidence="4">Beta-endoglucanase</fullName>
    </submittedName>
</protein>
<organism evidence="4 5">
    <name type="scientific">Colletotrichum karsti</name>
    <dbReference type="NCBI Taxonomy" id="1095194"/>
    <lineage>
        <taxon>Eukaryota</taxon>
        <taxon>Fungi</taxon>
        <taxon>Dikarya</taxon>
        <taxon>Ascomycota</taxon>
        <taxon>Pezizomycotina</taxon>
        <taxon>Sordariomycetes</taxon>
        <taxon>Hypocreomycetidae</taxon>
        <taxon>Glomerellales</taxon>
        <taxon>Glomerellaceae</taxon>
        <taxon>Colletotrichum</taxon>
        <taxon>Colletotrichum boninense species complex</taxon>
    </lineage>
</organism>
<reference evidence="4" key="2">
    <citation type="submission" date="2020-11" db="EMBL/GenBank/DDBJ databases">
        <title>Whole genome sequencing of Colletotrichum sp.</title>
        <authorList>
            <person name="Li H."/>
        </authorList>
    </citation>
    <scope>NUCLEOTIDE SEQUENCE</scope>
    <source>
        <strain evidence="4">CkLH20</strain>
    </source>
</reference>
<dbReference type="AlphaFoldDB" id="A0A9P6HY50"/>
<feature type="domain" description="GH16" evidence="3">
    <location>
        <begin position="45"/>
        <end position="286"/>
    </location>
</feature>
<accession>A0A9P6HY50</accession>
<proteinExistence type="predicted"/>
<evidence type="ECO:0000256" key="1">
    <source>
        <dbReference type="SAM" id="MobiDB-lite"/>
    </source>
</evidence>
<feature type="chain" id="PRO_5040381046" evidence="2">
    <location>
        <begin position="22"/>
        <end position="723"/>
    </location>
</feature>
<name>A0A9P6HY50_9PEZI</name>
<reference evidence="4" key="1">
    <citation type="submission" date="2020-03" db="EMBL/GenBank/DDBJ databases">
        <authorList>
            <person name="He L."/>
        </authorList>
    </citation>
    <scope>NUCLEOTIDE SEQUENCE</scope>
    <source>
        <strain evidence="4">CkLH20</strain>
    </source>
</reference>
<keyword evidence="5" id="KW-1185">Reference proteome</keyword>
<dbReference type="OrthoDB" id="192832at2759"/>
<feature type="compositionally biased region" description="Pro residues" evidence="1">
    <location>
        <begin position="565"/>
        <end position="579"/>
    </location>
</feature>
<dbReference type="InterPro" id="IPR000757">
    <property type="entry name" value="Beta-glucanase-like"/>
</dbReference>
<dbReference type="SUPFAM" id="SSF49899">
    <property type="entry name" value="Concanavalin A-like lectins/glucanases"/>
    <property type="match status" value="1"/>
</dbReference>
<gene>
    <name evidence="4" type="ORF">CkaCkLH20_10127</name>
</gene>
<dbReference type="RefSeq" id="XP_038741761.1">
    <property type="nucleotide sequence ID" value="XM_038892841.1"/>
</dbReference>
<comment type="caution">
    <text evidence="4">The sequence shown here is derived from an EMBL/GenBank/DDBJ whole genome shotgun (WGS) entry which is preliminary data.</text>
</comment>
<dbReference type="CDD" id="cd02181">
    <property type="entry name" value="GH16_fungal_Lam16A_glucanase"/>
    <property type="match status" value="1"/>
</dbReference>
<feature type="signal peptide" evidence="2">
    <location>
        <begin position="1"/>
        <end position="21"/>
    </location>
</feature>
<feature type="region of interest" description="Disordered" evidence="1">
    <location>
        <begin position="564"/>
        <end position="647"/>
    </location>
</feature>
<dbReference type="PANTHER" id="PTHR10963">
    <property type="entry name" value="GLYCOSYL HYDROLASE-RELATED"/>
    <property type="match status" value="1"/>
</dbReference>
<dbReference type="EMBL" id="JAATWM020000038">
    <property type="protein sequence ID" value="KAF9872300.1"/>
    <property type="molecule type" value="Genomic_DNA"/>
</dbReference>
<dbReference type="PANTHER" id="PTHR10963:SF24">
    <property type="entry name" value="GLYCOSIDASE C21B10.07-RELATED"/>
    <property type="match status" value="1"/>
</dbReference>
<dbReference type="Pfam" id="PF26113">
    <property type="entry name" value="GH16_XgeA"/>
    <property type="match status" value="1"/>
</dbReference>
<dbReference type="InterPro" id="IPR050546">
    <property type="entry name" value="Glycosyl_Hydrlase_16"/>
</dbReference>
<evidence type="ECO:0000256" key="2">
    <source>
        <dbReference type="SAM" id="SignalP"/>
    </source>
</evidence>
<dbReference type="Gene3D" id="2.60.120.200">
    <property type="match status" value="1"/>
</dbReference>
<keyword evidence="2" id="KW-0732">Signal</keyword>
<dbReference type="Proteomes" id="UP000781932">
    <property type="component" value="Unassembled WGS sequence"/>
</dbReference>
<evidence type="ECO:0000313" key="5">
    <source>
        <dbReference type="Proteomes" id="UP000781932"/>
    </source>
</evidence>
<evidence type="ECO:0000313" key="4">
    <source>
        <dbReference type="EMBL" id="KAF9872300.1"/>
    </source>
</evidence>
<dbReference type="GO" id="GO:0009251">
    <property type="term" value="P:glucan catabolic process"/>
    <property type="evidence" value="ECO:0007669"/>
    <property type="project" value="TreeGrafter"/>
</dbReference>